<dbReference type="Gene3D" id="3.20.20.140">
    <property type="entry name" value="Metal-dependent hydrolases"/>
    <property type="match status" value="1"/>
</dbReference>
<dbReference type="EMBL" id="CP097332">
    <property type="protein sequence ID" value="UQX87173.1"/>
    <property type="molecule type" value="Genomic_DNA"/>
</dbReference>
<dbReference type="PANTHER" id="PTHR43135:SF3">
    <property type="entry name" value="ALPHA-D-RIBOSE 1-METHYLPHOSPHONATE 5-TRIPHOSPHATE DIPHOSPHATASE"/>
    <property type="match status" value="1"/>
</dbReference>
<dbReference type="InterPro" id="IPR011059">
    <property type="entry name" value="Metal-dep_hydrolase_composite"/>
</dbReference>
<dbReference type="SUPFAM" id="SSF51556">
    <property type="entry name" value="Metallo-dependent hydrolases"/>
    <property type="match status" value="1"/>
</dbReference>
<dbReference type="PANTHER" id="PTHR43135">
    <property type="entry name" value="ALPHA-D-RIBOSE 1-METHYLPHOSPHONATE 5-TRIPHOSPHATE DIPHOSPHATASE"/>
    <property type="match status" value="1"/>
</dbReference>
<dbReference type="InterPro" id="IPR006680">
    <property type="entry name" value="Amidohydro-rel"/>
</dbReference>
<organism evidence="2 3">
    <name type="scientific">Jatrophihabitans telluris</name>
    <dbReference type="NCBI Taxonomy" id="2038343"/>
    <lineage>
        <taxon>Bacteria</taxon>
        <taxon>Bacillati</taxon>
        <taxon>Actinomycetota</taxon>
        <taxon>Actinomycetes</taxon>
        <taxon>Jatrophihabitantales</taxon>
        <taxon>Jatrophihabitantaceae</taxon>
        <taxon>Jatrophihabitans</taxon>
    </lineage>
</organism>
<name>A0ABY4QUR7_9ACTN</name>
<evidence type="ECO:0000313" key="3">
    <source>
        <dbReference type="Proteomes" id="UP001056336"/>
    </source>
</evidence>
<sequence>MTDRPDHLRFAAPLAGRAWRLGTKLAARAQAGLTVVRERRASVGAAPSRGVAFAGTVWTGGDAEPTPGVVVVDGGGRVVEVRLGPRETLPRDLLVLGGEHHWVVPGIVDAHVHLGFDPRADPDRPDSPISGPASGLVAVRDLGAPMRWTQQWRTGHRPIPAHRPFVAGAGPVLTAPGGYPSQSWGADGYAEFVESPARARSAVQQLASEGVDLIKVALQDGGSSRNPWPVLAPDVLRAVVDAAHALGLGVTAHALSAEYVARALDAGVDEFAHTPTERLDPELISRIADSGTAVVSTLQTFFSAGTGRTAADNAADLVAAGVVLRYGTDLGNAGTGPGVDPRELDRIADTGLGRLGALRAATQASAEAIGMRRRFGRIEAGQDAALVLLPFSPLAEPGVWRTPAAVFLGGRLTVRQADNSGVAAPRAVRENPSG</sequence>
<dbReference type="RefSeq" id="WP_249769632.1">
    <property type="nucleotide sequence ID" value="NZ_CP097332.1"/>
</dbReference>
<dbReference type="Gene3D" id="2.30.40.10">
    <property type="entry name" value="Urease, subunit C, domain 1"/>
    <property type="match status" value="1"/>
</dbReference>
<evidence type="ECO:0000259" key="1">
    <source>
        <dbReference type="Pfam" id="PF01979"/>
    </source>
</evidence>
<protein>
    <submittedName>
        <fullName evidence="2">Amidohydrolase family protein</fullName>
    </submittedName>
</protein>
<dbReference type="InterPro" id="IPR032466">
    <property type="entry name" value="Metal_Hydrolase"/>
</dbReference>
<dbReference type="SUPFAM" id="SSF51338">
    <property type="entry name" value="Composite domain of metallo-dependent hydrolases"/>
    <property type="match status" value="1"/>
</dbReference>
<dbReference type="Pfam" id="PF01979">
    <property type="entry name" value="Amidohydro_1"/>
    <property type="match status" value="1"/>
</dbReference>
<accession>A0ABY4QUR7</accession>
<reference evidence="2" key="1">
    <citation type="journal article" date="2018" name="Int. J. Syst. Evol. Microbiol.">
        <title>Jatrophihabitans telluris sp. nov., isolated from sediment soil of lava forest wetlands and the emended description of the genus Jatrophihabitans.</title>
        <authorList>
            <person name="Lee K.C."/>
            <person name="Suh M.K."/>
            <person name="Eom M.K."/>
            <person name="Kim K.K."/>
            <person name="Kim J.S."/>
            <person name="Kim D.S."/>
            <person name="Ko S.H."/>
            <person name="Shin Y.K."/>
            <person name="Lee J.S."/>
        </authorList>
    </citation>
    <scope>NUCLEOTIDE SEQUENCE</scope>
    <source>
        <strain evidence="2">N237</strain>
    </source>
</reference>
<keyword evidence="3" id="KW-1185">Reference proteome</keyword>
<feature type="domain" description="Amidohydrolase-related" evidence="1">
    <location>
        <begin position="170"/>
        <end position="410"/>
    </location>
</feature>
<dbReference type="InterPro" id="IPR051781">
    <property type="entry name" value="Metallo-dep_Hydrolase"/>
</dbReference>
<evidence type="ECO:0000313" key="2">
    <source>
        <dbReference type="EMBL" id="UQX87173.1"/>
    </source>
</evidence>
<proteinExistence type="predicted"/>
<reference evidence="2" key="2">
    <citation type="submission" date="2022-05" db="EMBL/GenBank/DDBJ databases">
        <authorList>
            <person name="Kim J.-S."/>
            <person name="Lee K."/>
            <person name="Suh M."/>
            <person name="Eom M."/>
            <person name="Kim J.-S."/>
            <person name="Kim D.-S."/>
            <person name="Ko S.-H."/>
            <person name="Shin Y."/>
            <person name="Lee J.-S."/>
        </authorList>
    </citation>
    <scope>NUCLEOTIDE SEQUENCE</scope>
    <source>
        <strain evidence="2">N237</strain>
    </source>
</reference>
<gene>
    <name evidence="2" type="ORF">M6D93_12780</name>
</gene>
<dbReference type="Proteomes" id="UP001056336">
    <property type="component" value="Chromosome"/>
</dbReference>